<keyword evidence="1" id="KW-1133">Transmembrane helix</keyword>
<dbReference type="AlphaFoldDB" id="A0A6G8F2U6"/>
<keyword evidence="1" id="KW-0812">Transmembrane</keyword>
<sequence>MENNLPELRDIHLPAEGISIWPLAWGWWLIAAFIAVLFCGIWLYRLWQRKSKKLYALKLLSGLDGKSPSAAVKLSEILRRICIYKYPQASSLSGQEWIDFLNSHGRTKLEGGAACLLLEAPYVNPQTSVYNPADFEKLKVFCRSWIGENL</sequence>
<dbReference type="Pfam" id="PF14316">
    <property type="entry name" value="DUF4381"/>
    <property type="match status" value="1"/>
</dbReference>
<keyword evidence="1" id="KW-0472">Membrane</keyword>
<evidence type="ECO:0000313" key="2">
    <source>
        <dbReference type="EMBL" id="QIM10594.1"/>
    </source>
</evidence>
<gene>
    <name evidence="2" type="ORF">PlAlph_4860</name>
</gene>
<dbReference type="InterPro" id="IPR025489">
    <property type="entry name" value="DUF4381"/>
</dbReference>
<accession>A0A6G8F2U6</accession>
<evidence type="ECO:0000256" key="1">
    <source>
        <dbReference type="SAM" id="Phobius"/>
    </source>
</evidence>
<organism evidence="2">
    <name type="scientific">uncultured Alphaproteobacteria bacterium</name>
    <dbReference type="NCBI Taxonomy" id="91750"/>
    <lineage>
        <taxon>Bacteria</taxon>
        <taxon>Pseudomonadati</taxon>
        <taxon>Pseudomonadota</taxon>
        <taxon>Alphaproteobacteria</taxon>
        <taxon>environmental samples</taxon>
    </lineage>
</organism>
<proteinExistence type="predicted"/>
<name>A0A6G8F2U6_9PROT</name>
<feature type="transmembrane region" description="Helical" evidence="1">
    <location>
        <begin position="20"/>
        <end position="44"/>
    </location>
</feature>
<reference evidence="2" key="1">
    <citation type="journal article" date="2020" name="J. ISSAAS">
        <title>Lactobacilli and other gastrointestinal microbiota of Peromyscus leucopus, reservoir host for agents of Lyme disease and other zoonoses in North America.</title>
        <authorList>
            <person name="Milovic A."/>
            <person name="Bassam K."/>
            <person name="Shao H."/>
            <person name="Chatzistamou I."/>
            <person name="Tufts D.M."/>
            <person name="Diuk-Wasser M."/>
            <person name="Barbour A.G."/>
        </authorList>
    </citation>
    <scope>NUCLEOTIDE SEQUENCE</scope>
    <source>
        <strain evidence="2">LL90</strain>
    </source>
</reference>
<dbReference type="EMBL" id="MN990731">
    <property type="protein sequence ID" value="QIM10594.1"/>
    <property type="molecule type" value="Genomic_DNA"/>
</dbReference>
<evidence type="ECO:0008006" key="3">
    <source>
        <dbReference type="Google" id="ProtNLM"/>
    </source>
</evidence>
<protein>
    <recommendedName>
        <fullName evidence="3">DUF4381 domain-containing protein</fullName>
    </recommendedName>
</protein>